<keyword evidence="3" id="KW-0812">Transmembrane</keyword>
<dbReference type="InterPro" id="IPR045584">
    <property type="entry name" value="Pilin-like"/>
</dbReference>
<dbReference type="SUPFAM" id="SSF54523">
    <property type="entry name" value="Pili subunits"/>
    <property type="match status" value="1"/>
</dbReference>
<gene>
    <name evidence="6" type="ORF">E7027_05370</name>
</gene>
<dbReference type="GO" id="GO:0016020">
    <property type="term" value="C:membrane"/>
    <property type="evidence" value="ECO:0007669"/>
    <property type="project" value="UniProtKB-SubCell"/>
</dbReference>
<evidence type="ECO:0000256" key="2">
    <source>
        <dbReference type="ARBA" id="ARBA00022481"/>
    </source>
</evidence>
<dbReference type="Pfam" id="PF07963">
    <property type="entry name" value="N_methyl"/>
    <property type="match status" value="1"/>
</dbReference>
<dbReference type="PRINTS" id="PR00813">
    <property type="entry name" value="BCTERIALGSPG"/>
</dbReference>
<dbReference type="EMBL" id="SUVG01000006">
    <property type="protein sequence ID" value="MBE6421538.1"/>
    <property type="molecule type" value="Genomic_DNA"/>
</dbReference>
<name>A0A928DPE0_9BACT</name>
<sequence>MKKGFTLIELLVVVLIIGILSAVALPQYQVAVAKSRISSLIPVVKSMANALELYRLSNGAYPPDDSSTDFGFDIQVPPGCTQAGTTGGNHCPNNVMYDLLDYGVPNVLAANKQVKVGYAIWLQHSDHPGAIRCLAVKTDETANKVCKSMGGTLVSGETFKYFSEIVGAPNIYAL</sequence>
<evidence type="ECO:0000313" key="7">
    <source>
        <dbReference type="Proteomes" id="UP000725649"/>
    </source>
</evidence>
<comment type="subcellular location">
    <subcellularLocation>
        <location evidence="1">Membrane</location>
        <topology evidence="1">Single-pass membrane protein</topology>
    </subcellularLocation>
</comment>
<dbReference type="InterPro" id="IPR000983">
    <property type="entry name" value="Bac_GSPG_pilin"/>
</dbReference>
<keyword evidence="4" id="KW-1133">Transmembrane helix</keyword>
<keyword evidence="2" id="KW-0488">Methylation</keyword>
<organism evidence="6 7">
    <name type="scientific">Candidatus Avelusimicrobium gallicola</name>
    <dbReference type="NCBI Taxonomy" id="2562704"/>
    <lineage>
        <taxon>Bacteria</taxon>
        <taxon>Pseudomonadati</taxon>
        <taxon>Elusimicrobiota</taxon>
        <taxon>Elusimicrobia</taxon>
        <taxon>Elusimicrobiales</taxon>
        <taxon>Elusimicrobiaceae</taxon>
        <taxon>Candidatus Avelusimicrobium</taxon>
    </lineage>
</organism>
<dbReference type="PROSITE" id="PS00409">
    <property type="entry name" value="PROKAR_NTER_METHYL"/>
    <property type="match status" value="1"/>
</dbReference>
<dbReference type="PANTHER" id="PTHR30093">
    <property type="entry name" value="GENERAL SECRETION PATHWAY PROTEIN G"/>
    <property type="match status" value="1"/>
</dbReference>
<dbReference type="GO" id="GO:0015628">
    <property type="term" value="P:protein secretion by the type II secretion system"/>
    <property type="evidence" value="ECO:0007669"/>
    <property type="project" value="InterPro"/>
</dbReference>
<dbReference type="NCBIfam" id="TIGR02532">
    <property type="entry name" value="IV_pilin_GFxxxE"/>
    <property type="match status" value="1"/>
</dbReference>
<proteinExistence type="predicted"/>
<evidence type="ECO:0000256" key="5">
    <source>
        <dbReference type="ARBA" id="ARBA00023136"/>
    </source>
</evidence>
<dbReference type="Proteomes" id="UP000725649">
    <property type="component" value="Unassembled WGS sequence"/>
</dbReference>
<accession>A0A928DPE0</accession>
<evidence type="ECO:0000256" key="4">
    <source>
        <dbReference type="ARBA" id="ARBA00022989"/>
    </source>
</evidence>
<comment type="caution">
    <text evidence="6">The sequence shown here is derived from an EMBL/GenBank/DDBJ whole genome shotgun (WGS) entry which is preliminary data.</text>
</comment>
<dbReference type="InterPro" id="IPR012902">
    <property type="entry name" value="N_methyl_site"/>
</dbReference>
<protein>
    <submittedName>
        <fullName evidence="6">Prepilin-type N-terminal cleavage/methylation domain-containing protein</fullName>
    </submittedName>
</protein>
<dbReference type="Gene3D" id="3.30.700.10">
    <property type="entry name" value="Glycoprotein, Type 4 Pilin"/>
    <property type="match status" value="1"/>
</dbReference>
<evidence type="ECO:0000256" key="3">
    <source>
        <dbReference type="ARBA" id="ARBA00022692"/>
    </source>
</evidence>
<evidence type="ECO:0000313" key="6">
    <source>
        <dbReference type="EMBL" id="MBE6421538.1"/>
    </source>
</evidence>
<dbReference type="PANTHER" id="PTHR30093:SF44">
    <property type="entry name" value="TYPE II SECRETION SYSTEM CORE PROTEIN G"/>
    <property type="match status" value="1"/>
</dbReference>
<dbReference type="AlphaFoldDB" id="A0A928DPE0"/>
<dbReference type="GO" id="GO:0015627">
    <property type="term" value="C:type II protein secretion system complex"/>
    <property type="evidence" value="ECO:0007669"/>
    <property type="project" value="InterPro"/>
</dbReference>
<keyword evidence="5" id="KW-0472">Membrane</keyword>
<reference evidence="6" key="1">
    <citation type="submission" date="2019-04" db="EMBL/GenBank/DDBJ databases">
        <title>Evolution of Biomass-Degrading Anaerobic Consortia Revealed by Metagenomics.</title>
        <authorList>
            <person name="Peng X."/>
        </authorList>
    </citation>
    <scope>NUCLEOTIDE SEQUENCE</scope>
    <source>
        <strain evidence="6">SIG66</strain>
    </source>
</reference>
<evidence type="ECO:0000256" key="1">
    <source>
        <dbReference type="ARBA" id="ARBA00004167"/>
    </source>
</evidence>